<dbReference type="PRINTS" id="PR00080">
    <property type="entry name" value="SDRFAMILY"/>
</dbReference>
<protein>
    <submittedName>
        <fullName evidence="3">Dehydrogenase</fullName>
    </submittedName>
</protein>
<accession>A0A917KJQ1</accession>
<dbReference type="CDD" id="cd05233">
    <property type="entry name" value="SDR_c"/>
    <property type="match status" value="1"/>
</dbReference>
<dbReference type="RefSeq" id="WP_188967115.1">
    <property type="nucleotide sequence ID" value="NZ_BMKW01000005.1"/>
</dbReference>
<dbReference type="InterPro" id="IPR002347">
    <property type="entry name" value="SDR_fam"/>
</dbReference>
<dbReference type="EMBL" id="BMKW01000005">
    <property type="protein sequence ID" value="GGJ14481.1"/>
    <property type="molecule type" value="Genomic_DNA"/>
</dbReference>
<dbReference type="SUPFAM" id="SSF51735">
    <property type="entry name" value="NAD(P)-binding Rossmann-fold domains"/>
    <property type="match status" value="1"/>
</dbReference>
<dbReference type="PRINTS" id="PR00081">
    <property type="entry name" value="GDHRDH"/>
</dbReference>
<evidence type="ECO:0000256" key="2">
    <source>
        <dbReference type="ARBA" id="ARBA00023002"/>
    </source>
</evidence>
<dbReference type="PANTHER" id="PTHR43639">
    <property type="entry name" value="OXIDOREDUCTASE, SHORT-CHAIN DEHYDROGENASE/REDUCTASE FAMILY (AFU_ORTHOLOGUE AFUA_5G02870)"/>
    <property type="match status" value="1"/>
</dbReference>
<sequence>MRFADSMIVVTGAAGVYGRALAAAFAAEGARLLLTDADAAALERAAEGLPAGRVTLHAADLTRDADIDALVVAAGAAQVLVNNAGLYPFIPLMEVTPAEYDRILGVNTRAPFRLMQGIGGAMADAGRGVIVNVTSAAAEVIRGNGVPYGASKCALEYLTRAFAIELGPRGVRVNSARPGFAEGSALVSMPPGYAEAIRGRSLLGRSSRPEDFAAVVLWLCSDEAAFLTGTVLDAGGGGHMNRREGASTRARS</sequence>
<organism evidence="3 4">
    <name type="scientific">Neoroseomonas lacus</name>
    <dbReference type="NCBI Taxonomy" id="287609"/>
    <lineage>
        <taxon>Bacteria</taxon>
        <taxon>Pseudomonadati</taxon>
        <taxon>Pseudomonadota</taxon>
        <taxon>Alphaproteobacteria</taxon>
        <taxon>Acetobacterales</taxon>
        <taxon>Acetobacteraceae</taxon>
        <taxon>Neoroseomonas</taxon>
    </lineage>
</organism>
<keyword evidence="2" id="KW-0560">Oxidoreductase</keyword>
<name>A0A917KJQ1_9PROT</name>
<comment type="similarity">
    <text evidence="1">Belongs to the short-chain dehydrogenases/reductases (SDR) family.</text>
</comment>
<dbReference type="AlphaFoldDB" id="A0A917KJQ1"/>
<evidence type="ECO:0000313" key="4">
    <source>
        <dbReference type="Proteomes" id="UP000661507"/>
    </source>
</evidence>
<dbReference type="PANTHER" id="PTHR43639:SF1">
    <property type="entry name" value="SHORT-CHAIN DEHYDROGENASE_REDUCTASE FAMILY PROTEIN"/>
    <property type="match status" value="1"/>
</dbReference>
<dbReference type="InterPro" id="IPR036291">
    <property type="entry name" value="NAD(P)-bd_dom_sf"/>
</dbReference>
<comment type="caution">
    <text evidence="3">The sequence shown here is derived from an EMBL/GenBank/DDBJ whole genome shotgun (WGS) entry which is preliminary data.</text>
</comment>
<evidence type="ECO:0000256" key="1">
    <source>
        <dbReference type="ARBA" id="ARBA00006484"/>
    </source>
</evidence>
<reference evidence="3" key="2">
    <citation type="submission" date="2020-09" db="EMBL/GenBank/DDBJ databases">
        <authorList>
            <person name="Sun Q."/>
            <person name="Zhou Y."/>
        </authorList>
    </citation>
    <scope>NUCLEOTIDE SEQUENCE</scope>
    <source>
        <strain evidence="3">CGMCC 1.3617</strain>
    </source>
</reference>
<evidence type="ECO:0000313" key="3">
    <source>
        <dbReference type="EMBL" id="GGJ14481.1"/>
    </source>
</evidence>
<reference evidence="3" key="1">
    <citation type="journal article" date="2014" name="Int. J. Syst. Evol. Microbiol.">
        <title>Complete genome sequence of Corynebacterium casei LMG S-19264T (=DSM 44701T), isolated from a smear-ripened cheese.</title>
        <authorList>
            <consortium name="US DOE Joint Genome Institute (JGI-PGF)"/>
            <person name="Walter F."/>
            <person name="Albersmeier A."/>
            <person name="Kalinowski J."/>
            <person name="Ruckert C."/>
        </authorList>
    </citation>
    <scope>NUCLEOTIDE SEQUENCE</scope>
    <source>
        <strain evidence="3">CGMCC 1.3617</strain>
    </source>
</reference>
<dbReference type="Pfam" id="PF13561">
    <property type="entry name" value="adh_short_C2"/>
    <property type="match status" value="1"/>
</dbReference>
<gene>
    <name evidence="3" type="ORF">GCM10011320_22130</name>
</gene>
<dbReference type="GO" id="GO:0016491">
    <property type="term" value="F:oxidoreductase activity"/>
    <property type="evidence" value="ECO:0007669"/>
    <property type="project" value="UniProtKB-KW"/>
</dbReference>
<keyword evidence="4" id="KW-1185">Reference proteome</keyword>
<dbReference type="Gene3D" id="3.40.50.720">
    <property type="entry name" value="NAD(P)-binding Rossmann-like Domain"/>
    <property type="match status" value="1"/>
</dbReference>
<dbReference type="Proteomes" id="UP000661507">
    <property type="component" value="Unassembled WGS sequence"/>
</dbReference>
<proteinExistence type="inferred from homology"/>